<proteinExistence type="predicted"/>
<evidence type="ECO:0000313" key="3">
    <source>
        <dbReference type="EMBL" id="KAK3316634.1"/>
    </source>
</evidence>
<dbReference type="Pfam" id="PF13324">
    <property type="entry name" value="GCIP_N"/>
    <property type="match status" value="1"/>
</dbReference>
<reference evidence="3" key="2">
    <citation type="submission" date="2023-06" db="EMBL/GenBank/DDBJ databases">
        <authorList>
            <consortium name="Lawrence Berkeley National Laboratory"/>
            <person name="Haridas S."/>
            <person name="Hensen N."/>
            <person name="Bonometti L."/>
            <person name="Westerberg I."/>
            <person name="Brannstrom I.O."/>
            <person name="Guillou S."/>
            <person name="Cros-Aarteil S."/>
            <person name="Calhoun S."/>
            <person name="Kuo A."/>
            <person name="Mondo S."/>
            <person name="Pangilinan J."/>
            <person name="Riley R."/>
            <person name="Labutti K."/>
            <person name="Andreopoulos B."/>
            <person name="Lipzen A."/>
            <person name="Chen C."/>
            <person name="Yanf M."/>
            <person name="Daum C."/>
            <person name="Ng V."/>
            <person name="Clum A."/>
            <person name="Steindorff A."/>
            <person name="Ohm R."/>
            <person name="Martin F."/>
            <person name="Silar P."/>
            <person name="Natvig D."/>
            <person name="Lalanne C."/>
            <person name="Gautier V."/>
            <person name="Ament-Velasquez S.L."/>
            <person name="Kruys A."/>
            <person name="Hutchinson M.I."/>
            <person name="Powell A.J."/>
            <person name="Barry K."/>
            <person name="Miller A.N."/>
            <person name="Grigoriev I.V."/>
            <person name="Debuchy R."/>
            <person name="Gladieux P."/>
            <person name="Thoren M.H."/>
            <person name="Johannesson H."/>
        </authorList>
    </citation>
    <scope>NUCLEOTIDE SEQUENCE</scope>
    <source>
        <strain evidence="3">CBS 118394</strain>
    </source>
</reference>
<dbReference type="Proteomes" id="UP001283341">
    <property type="component" value="Unassembled WGS sequence"/>
</dbReference>
<organism evidence="3 4">
    <name type="scientific">Apodospora peruviana</name>
    <dbReference type="NCBI Taxonomy" id="516989"/>
    <lineage>
        <taxon>Eukaryota</taxon>
        <taxon>Fungi</taxon>
        <taxon>Dikarya</taxon>
        <taxon>Ascomycota</taxon>
        <taxon>Pezizomycotina</taxon>
        <taxon>Sordariomycetes</taxon>
        <taxon>Sordariomycetidae</taxon>
        <taxon>Sordariales</taxon>
        <taxon>Lasiosphaeriaceae</taxon>
        <taxon>Apodospora</taxon>
    </lineage>
</organism>
<dbReference type="AlphaFoldDB" id="A0AAE0I1M4"/>
<keyword evidence="4" id="KW-1185">Reference proteome</keyword>
<dbReference type="InterPro" id="IPR026907">
    <property type="entry name" value="GCIP-like"/>
</dbReference>
<comment type="caution">
    <text evidence="3">The sequence shown here is derived from an EMBL/GenBank/DDBJ whole genome shotgun (WGS) entry which is preliminary data.</text>
</comment>
<evidence type="ECO:0000259" key="2">
    <source>
        <dbReference type="Pfam" id="PF13324"/>
    </source>
</evidence>
<sequence>MASSDANLETLNSVVSNTVALITQLETVIAEFASQKQKTNNDNVVATATTTPAPDALSLAHDSVVLIKAHATKISLLIINDPFTPTAIVKVLRDLTASPLPALVSAVQLCAAETYTKTIQRDLAWQSGRVLRELKDLVSRIPSDGKILKGDKKTASAGSAAGKGSLAATGTLWAACDEVAAFAKRGYAGNLVRKVEQFRDTLKDVMEELKEWGEETGDDEDGDEEEDDGDDDEEVNQVSEILAATQISDTQAMLDDLMNSQEYIPRDDPDKIRERLESCLKRLRLTTLLYQAIIKRRLKPLPHAPVPPTSTDSNNNSNISARLDEIIPLLAKIPERFGSLAMAFYELGPAEIDNLMDQCFFDAFAVSELLMKPWEQQKQKDEFTDWALKFQVEIKKP</sequence>
<dbReference type="InterPro" id="IPR049317">
    <property type="entry name" value="GCIP-like_N"/>
</dbReference>
<dbReference type="Gene3D" id="1.20.1410.10">
    <property type="entry name" value="I/LWEQ domain"/>
    <property type="match status" value="1"/>
</dbReference>
<dbReference type="PANTHER" id="PTHR15492">
    <property type="entry name" value="CYCLIN D1-BINDING PROTEIN 1"/>
    <property type="match status" value="1"/>
</dbReference>
<gene>
    <name evidence="3" type="ORF">B0H66DRAFT_561777</name>
</gene>
<reference evidence="3" key="1">
    <citation type="journal article" date="2023" name="Mol. Phylogenet. Evol.">
        <title>Genome-scale phylogeny and comparative genomics of the fungal order Sordariales.</title>
        <authorList>
            <person name="Hensen N."/>
            <person name="Bonometti L."/>
            <person name="Westerberg I."/>
            <person name="Brannstrom I.O."/>
            <person name="Guillou S."/>
            <person name="Cros-Aarteil S."/>
            <person name="Calhoun S."/>
            <person name="Haridas S."/>
            <person name="Kuo A."/>
            <person name="Mondo S."/>
            <person name="Pangilinan J."/>
            <person name="Riley R."/>
            <person name="LaButti K."/>
            <person name="Andreopoulos B."/>
            <person name="Lipzen A."/>
            <person name="Chen C."/>
            <person name="Yan M."/>
            <person name="Daum C."/>
            <person name="Ng V."/>
            <person name="Clum A."/>
            <person name="Steindorff A."/>
            <person name="Ohm R.A."/>
            <person name="Martin F."/>
            <person name="Silar P."/>
            <person name="Natvig D.O."/>
            <person name="Lalanne C."/>
            <person name="Gautier V."/>
            <person name="Ament-Velasquez S.L."/>
            <person name="Kruys A."/>
            <person name="Hutchinson M.I."/>
            <person name="Powell A.J."/>
            <person name="Barry K."/>
            <person name="Miller A.N."/>
            <person name="Grigoriev I.V."/>
            <person name="Debuchy R."/>
            <person name="Gladieux P."/>
            <person name="Hiltunen Thoren M."/>
            <person name="Johannesson H."/>
        </authorList>
    </citation>
    <scope>NUCLEOTIDE SEQUENCE</scope>
    <source>
        <strain evidence="3">CBS 118394</strain>
    </source>
</reference>
<feature type="compositionally biased region" description="Acidic residues" evidence="1">
    <location>
        <begin position="214"/>
        <end position="235"/>
    </location>
</feature>
<accession>A0AAE0I1M4</accession>
<dbReference type="FunFam" id="1.20.1410.10:FF:000015">
    <property type="entry name" value="WGS project CABT00000000 data, contig 2.10"/>
    <property type="match status" value="1"/>
</dbReference>
<dbReference type="GO" id="GO:0005634">
    <property type="term" value="C:nucleus"/>
    <property type="evidence" value="ECO:0007669"/>
    <property type="project" value="TreeGrafter"/>
</dbReference>
<feature type="domain" description="Cyclin-D1-binding protein 1-like N-terminal" evidence="2">
    <location>
        <begin position="63"/>
        <end position="214"/>
    </location>
</feature>
<feature type="region of interest" description="Disordered" evidence="1">
    <location>
        <begin position="211"/>
        <end position="235"/>
    </location>
</feature>
<dbReference type="EMBL" id="JAUEDM010000005">
    <property type="protein sequence ID" value="KAK3316634.1"/>
    <property type="molecule type" value="Genomic_DNA"/>
</dbReference>
<dbReference type="PANTHER" id="PTHR15492:SF1">
    <property type="entry name" value="CYCLIN-D1-BINDING PROTEIN 1"/>
    <property type="match status" value="1"/>
</dbReference>
<name>A0AAE0I1M4_9PEZI</name>
<evidence type="ECO:0000313" key="4">
    <source>
        <dbReference type="Proteomes" id="UP001283341"/>
    </source>
</evidence>
<protein>
    <recommendedName>
        <fullName evidence="2">Cyclin-D1-binding protein 1-like N-terminal domain-containing protein</fullName>
    </recommendedName>
</protein>
<evidence type="ECO:0000256" key="1">
    <source>
        <dbReference type="SAM" id="MobiDB-lite"/>
    </source>
</evidence>